<dbReference type="SUPFAM" id="SSF51735">
    <property type="entry name" value="NAD(P)-binding Rossmann-fold domains"/>
    <property type="match status" value="1"/>
</dbReference>
<dbReference type="AlphaFoldDB" id="A0AAE0C7I2"/>
<dbReference type="EMBL" id="LGRX02027794">
    <property type="protein sequence ID" value="KAK3248772.1"/>
    <property type="molecule type" value="Genomic_DNA"/>
</dbReference>
<dbReference type="PANTHER" id="PTHR24320:SF148">
    <property type="entry name" value="NAD(P)-BINDING ROSSMANN-FOLD SUPERFAMILY PROTEIN"/>
    <property type="match status" value="1"/>
</dbReference>
<dbReference type="GO" id="GO:0016491">
    <property type="term" value="F:oxidoreductase activity"/>
    <property type="evidence" value="ECO:0007669"/>
    <property type="project" value="UniProtKB-KW"/>
</dbReference>
<dbReference type="InterPro" id="IPR002347">
    <property type="entry name" value="SDR_fam"/>
</dbReference>
<dbReference type="InterPro" id="IPR036291">
    <property type="entry name" value="NAD(P)-bd_dom_sf"/>
</dbReference>
<accession>A0AAE0C7I2</accession>
<evidence type="ECO:0000313" key="4">
    <source>
        <dbReference type="Proteomes" id="UP001190700"/>
    </source>
</evidence>
<comment type="caution">
    <text evidence="3">The sequence shown here is derived from an EMBL/GenBank/DDBJ whole genome shotgun (WGS) entry which is preliminary data.</text>
</comment>
<comment type="similarity">
    <text evidence="1">Belongs to the short-chain dehydrogenases/reductases (SDR) family.</text>
</comment>
<sequence>MDPRYSPLVWRKVIYDVLFQRWKTRHLGPLETIGGDVAGKTVMVTGPTSGIGKETAAELVRRGAKVLLACRSVERGEALIKECAQKAATEGRAILTPEKAATEGRAILTPEIFRMDLSSLQSVREMAERWEARKEPLHALVCNAGIFSMGGGWSATRDGFESHFGSNYLGHFLLTLLLLPSLNRAARGEHEHARVVMVSSMLHEFGKIHFDDLQLKKGYTSLKAYGQSKLADVMFGYQLEERLQSDVPIHILALHPGNVVTDVVRTLPGVIQWLYRLVMRGILLTPSEGARTTMHCTTSGDFDGPEGAKKAGHYWESDCFNAPTARRSYDRDTARRLWDVSLELVGLPKEFSADGLLK</sequence>
<protein>
    <submittedName>
        <fullName evidence="3">Uncharacterized protein</fullName>
    </submittedName>
</protein>
<evidence type="ECO:0000256" key="2">
    <source>
        <dbReference type="ARBA" id="ARBA00023002"/>
    </source>
</evidence>
<dbReference type="Proteomes" id="UP001190700">
    <property type="component" value="Unassembled WGS sequence"/>
</dbReference>
<keyword evidence="4" id="KW-1185">Reference proteome</keyword>
<keyword evidence="2" id="KW-0560">Oxidoreductase</keyword>
<evidence type="ECO:0000313" key="3">
    <source>
        <dbReference type="EMBL" id="KAK3248772.1"/>
    </source>
</evidence>
<reference evidence="3 4" key="1">
    <citation type="journal article" date="2015" name="Genome Biol. Evol.">
        <title>Comparative Genomics of a Bacterivorous Green Alga Reveals Evolutionary Causalities and Consequences of Phago-Mixotrophic Mode of Nutrition.</title>
        <authorList>
            <person name="Burns J.A."/>
            <person name="Paasch A."/>
            <person name="Narechania A."/>
            <person name="Kim E."/>
        </authorList>
    </citation>
    <scope>NUCLEOTIDE SEQUENCE [LARGE SCALE GENOMIC DNA]</scope>
    <source>
        <strain evidence="3 4">PLY_AMNH</strain>
    </source>
</reference>
<name>A0AAE0C7I2_9CHLO</name>
<evidence type="ECO:0000256" key="1">
    <source>
        <dbReference type="ARBA" id="ARBA00006484"/>
    </source>
</evidence>
<proteinExistence type="inferred from homology"/>
<dbReference type="PANTHER" id="PTHR24320">
    <property type="entry name" value="RETINOL DEHYDROGENASE"/>
    <property type="match status" value="1"/>
</dbReference>
<gene>
    <name evidence="3" type="ORF">CYMTET_41773</name>
</gene>
<dbReference type="Pfam" id="PF00106">
    <property type="entry name" value="adh_short"/>
    <property type="match status" value="2"/>
</dbReference>
<organism evidence="3 4">
    <name type="scientific">Cymbomonas tetramitiformis</name>
    <dbReference type="NCBI Taxonomy" id="36881"/>
    <lineage>
        <taxon>Eukaryota</taxon>
        <taxon>Viridiplantae</taxon>
        <taxon>Chlorophyta</taxon>
        <taxon>Pyramimonadophyceae</taxon>
        <taxon>Pyramimonadales</taxon>
        <taxon>Pyramimonadaceae</taxon>
        <taxon>Cymbomonas</taxon>
    </lineage>
</organism>
<dbReference type="Gene3D" id="3.40.50.720">
    <property type="entry name" value="NAD(P)-binding Rossmann-like Domain"/>
    <property type="match status" value="1"/>
</dbReference>